<dbReference type="InterPro" id="IPR003661">
    <property type="entry name" value="HisK_dim/P_dom"/>
</dbReference>
<evidence type="ECO:0000256" key="1">
    <source>
        <dbReference type="ARBA" id="ARBA00000085"/>
    </source>
</evidence>
<keyword evidence="15" id="KW-1185">Reference proteome</keyword>
<comment type="subcellular location">
    <subcellularLocation>
        <location evidence="2">Cell membrane</location>
    </subcellularLocation>
</comment>
<keyword evidence="7 14" id="KW-0418">Kinase</keyword>
<feature type="transmembrane region" description="Helical" evidence="11">
    <location>
        <begin position="114"/>
        <end position="137"/>
    </location>
</feature>
<evidence type="ECO:0000259" key="12">
    <source>
        <dbReference type="PROSITE" id="PS50109"/>
    </source>
</evidence>
<keyword evidence="11" id="KW-0472">Membrane</keyword>
<dbReference type="SMART" id="SM00388">
    <property type="entry name" value="HisKA"/>
    <property type="match status" value="1"/>
</dbReference>
<evidence type="ECO:0000256" key="9">
    <source>
        <dbReference type="ARBA" id="ARBA00023012"/>
    </source>
</evidence>
<dbReference type="CDD" id="cd06225">
    <property type="entry name" value="HAMP"/>
    <property type="match status" value="1"/>
</dbReference>
<dbReference type="InterPro" id="IPR003594">
    <property type="entry name" value="HATPase_dom"/>
</dbReference>
<evidence type="ECO:0000313" key="14">
    <source>
        <dbReference type="EMBL" id="MDT0319988.1"/>
    </source>
</evidence>
<evidence type="ECO:0000256" key="10">
    <source>
        <dbReference type="SAM" id="MobiDB-lite"/>
    </source>
</evidence>
<dbReference type="InterPro" id="IPR050428">
    <property type="entry name" value="TCS_sensor_his_kinase"/>
</dbReference>
<dbReference type="EMBL" id="JAVREM010000019">
    <property type="protein sequence ID" value="MDT0319988.1"/>
    <property type="molecule type" value="Genomic_DNA"/>
</dbReference>
<keyword evidence="6 11" id="KW-0812">Transmembrane</keyword>
<dbReference type="PROSITE" id="PS50109">
    <property type="entry name" value="HIS_KIN"/>
    <property type="match status" value="1"/>
</dbReference>
<feature type="transmembrane region" description="Helical" evidence="11">
    <location>
        <begin position="20"/>
        <end position="41"/>
    </location>
</feature>
<evidence type="ECO:0000256" key="2">
    <source>
        <dbReference type="ARBA" id="ARBA00004236"/>
    </source>
</evidence>
<feature type="domain" description="Histidine kinase" evidence="12">
    <location>
        <begin position="199"/>
        <end position="407"/>
    </location>
</feature>
<dbReference type="InterPro" id="IPR036097">
    <property type="entry name" value="HisK_dim/P_sf"/>
</dbReference>
<comment type="catalytic activity">
    <reaction evidence="1">
        <text>ATP + protein L-histidine = ADP + protein N-phospho-L-histidine.</text>
        <dbReference type="EC" id="2.7.13.3"/>
    </reaction>
</comment>
<dbReference type="EC" id="2.7.13.3" evidence="3"/>
<dbReference type="InterPro" id="IPR003660">
    <property type="entry name" value="HAMP_dom"/>
</dbReference>
<evidence type="ECO:0000256" key="4">
    <source>
        <dbReference type="ARBA" id="ARBA00022553"/>
    </source>
</evidence>
<accession>A0ABU2LQW6</accession>
<dbReference type="Gene3D" id="1.10.287.130">
    <property type="match status" value="1"/>
</dbReference>
<dbReference type="Pfam" id="PF02518">
    <property type="entry name" value="HATPase_c"/>
    <property type="match status" value="1"/>
</dbReference>
<keyword evidence="5" id="KW-0808">Transferase</keyword>
<dbReference type="InterPro" id="IPR005467">
    <property type="entry name" value="His_kinase_dom"/>
</dbReference>
<reference evidence="15" key="1">
    <citation type="submission" date="2023-07" db="EMBL/GenBank/DDBJ databases">
        <title>30 novel species of actinomycetes from the DSMZ collection.</title>
        <authorList>
            <person name="Nouioui I."/>
        </authorList>
    </citation>
    <scope>NUCLEOTIDE SEQUENCE [LARGE SCALE GENOMIC DNA]</scope>
    <source>
        <strain evidence="15">DSM 44918</strain>
    </source>
</reference>
<evidence type="ECO:0000256" key="5">
    <source>
        <dbReference type="ARBA" id="ARBA00022679"/>
    </source>
</evidence>
<gene>
    <name evidence="14" type="ORF">RNC47_16740</name>
</gene>
<feature type="region of interest" description="Disordered" evidence="10">
    <location>
        <begin position="73"/>
        <end position="92"/>
    </location>
</feature>
<dbReference type="CDD" id="cd00082">
    <property type="entry name" value="HisKA"/>
    <property type="match status" value="1"/>
</dbReference>
<keyword evidence="4" id="KW-0597">Phosphoprotein</keyword>
<dbReference type="SMART" id="SM00387">
    <property type="entry name" value="HATPase_c"/>
    <property type="match status" value="1"/>
</dbReference>
<dbReference type="Pfam" id="PF00512">
    <property type="entry name" value="HisKA"/>
    <property type="match status" value="1"/>
</dbReference>
<dbReference type="Pfam" id="PF00672">
    <property type="entry name" value="HAMP"/>
    <property type="match status" value="1"/>
</dbReference>
<dbReference type="Proteomes" id="UP001183420">
    <property type="component" value="Unassembled WGS sequence"/>
</dbReference>
<evidence type="ECO:0000256" key="3">
    <source>
        <dbReference type="ARBA" id="ARBA00012438"/>
    </source>
</evidence>
<protein>
    <recommendedName>
        <fullName evidence="3">histidine kinase</fullName>
        <ecNumber evidence="3">2.7.13.3</ecNumber>
    </recommendedName>
</protein>
<dbReference type="SUPFAM" id="SSF47384">
    <property type="entry name" value="Homodimeric domain of signal transducing histidine kinase"/>
    <property type="match status" value="1"/>
</dbReference>
<evidence type="ECO:0000256" key="8">
    <source>
        <dbReference type="ARBA" id="ARBA00022989"/>
    </source>
</evidence>
<dbReference type="PANTHER" id="PTHR45436:SF5">
    <property type="entry name" value="SENSOR HISTIDINE KINASE TRCS"/>
    <property type="match status" value="1"/>
</dbReference>
<evidence type="ECO:0000256" key="11">
    <source>
        <dbReference type="SAM" id="Phobius"/>
    </source>
</evidence>
<evidence type="ECO:0000313" key="15">
    <source>
        <dbReference type="Proteomes" id="UP001183420"/>
    </source>
</evidence>
<feature type="domain" description="HAMP" evidence="13">
    <location>
        <begin position="138"/>
        <end position="191"/>
    </location>
</feature>
<name>A0ABU2LQW6_9ACTN</name>
<evidence type="ECO:0000259" key="13">
    <source>
        <dbReference type="PROSITE" id="PS50885"/>
    </source>
</evidence>
<evidence type="ECO:0000256" key="7">
    <source>
        <dbReference type="ARBA" id="ARBA00022777"/>
    </source>
</evidence>
<evidence type="ECO:0000256" key="6">
    <source>
        <dbReference type="ARBA" id="ARBA00022692"/>
    </source>
</evidence>
<dbReference type="RefSeq" id="WP_311599606.1">
    <property type="nucleotide sequence ID" value="NZ_JAVREM010000019.1"/>
</dbReference>
<dbReference type="InterPro" id="IPR036890">
    <property type="entry name" value="HATPase_C_sf"/>
</dbReference>
<sequence length="408" mass="43978">MRLSRPRRLRRPTFRVRLTAAFTGLFLLAGVVLLAFVVLLARQGTARQVQGLEVVSPDDEPAAQEAEFGRAFPTSAEPVSPSSPAPPAGPGDSIALRLVEETVRVVQDTVLHQMLLWSGIGLAVLALLAGAMGWWLAGRALRPVAAMTDTARRISEQHLDERLALTGPDDELHRLADTFDGMLDRLERSFDSQRRFVANAAHELRTPLAAQRTSLEVGLADPLPAELTEIREELLTTNRDAERLIAALLLLARSDLGLDVVDECDLGALARQTVRELRPLAEESRVSLALTADRPPSVLGEPVLLRHLVTNLVDNAIRHNRPGGTVSIRLTGRTLTVVNTGPPIDPDQVDGLFEPFRRLGQDRTGATGHGLGLSIVASIAQAHAALVTAHPGPDGGLTVSVTFPAPRR</sequence>
<keyword evidence="9" id="KW-0902">Two-component regulatory system</keyword>
<dbReference type="SUPFAM" id="SSF55874">
    <property type="entry name" value="ATPase domain of HSP90 chaperone/DNA topoisomerase II/histidine kinase"/>
    <property type="match status" value="1"/>
</dbReference>
<keyword evidence="8 11" id="KW-1133">Transmembrane helix</keyword>
<dbReference type="Gene3D" id="3.30.565.10">
    <property type="entry name" value="Histidine kinase-like ATPase, C-terminal domain"/>
    <property type="match status" value="1"/>
</dbReference>
<dbReference type="SUPFAM" id="SSF158472">
    <property type="entry name" value="HAMP domain-like"/>
    <property type="match status" value="1"/>
</dbReference>
<dbReference type="PANTHER" id="PTHR45436">
    <property type="entry name" value="SENSOR HISTIDINE KINASE YKOH"/>
    <property type="match status" value="1"/>
</dbReference>
<dbReference type="PROSITE" id="PS50885">
    <property type="entry name" value="HAMP"/>
    <property type="match status" value="1"/>
</dbReference>
<dbReference type="GO" id="GO:0016301">
    <property type="term" value="F:kinase activity"/>
    <property type="evidence" value="ECO:0007669"/>
    <property type="project" value="UniProtKB-KW"/>
</dbReference>
<comment type="caution">
    <text evidence="14">The sequence shown here is derived from an EMBL/GenBank/DDBJ whole genome shotgun (WGS) entry which is preliminary data.</text>
</comment>
<dbReference type="SMART" id="SM00304">
    <property type="entry name" value="HAMP"/>
    <property type="match status" value="1"/>
</dbReference>
<dbReference type="Gene3D" id="6.10.340.10">
    <property type="match status" value="1"/>
</dbReference>
<proteinExistence type="predicted"/>
<organism evidence="14 15">
    <name type="scientific">Streptomyces millisiae</name>
    <dbReference type="NCBI Taxonomy" id="3075542"/>
    <lineage>
        <taxon>Bacteria</taxon>
        <taxon>Bacillati</taxon>
        <taxon>Actinomycetota</taxon>
        <taxon>Actinomycetes</taxon>
        <taxon>Kitasatosporales</taxon>
        <taxon>Streptomycetaceae</taxon>
        <taxon>Streptomyces</taxon>
    </lineage>
</organism>